<sequence length="100" mass="11529">MGYKNKSPNLILHKVSISSRNQKTHPNSVSQEPSSITLLQPEKKTDTWENSSSNCFDACEFDKFTYVEDDITVNFLKNFKPDEILNLDYADPRIRSLGMR</sequence>
<dbReference type="Proteomes" id="UP000002051">
    <property type="component" value="Unassembled WGS sequence"/>
</dbReference>
<protein>
    <submittedName>
        <fullName evidence="1">Transmembrane protein, putative</fullName>
    </submittedName>
</protein>
<keyword evidence="1" id="KW-0472">Membrane</keyword>
<gene>
    <name evidence="1" type="ordered locus">MTR_1g070115</name>
</gene>
<name>A0A072VM99_MEDTR</name>
<keyword evidence="3" id="KW-1185">Reference proteome</keyword>
<reference evidence="2" key="3">
    <citation type="submission" date="2015-04" db="UniProtKB">
        <authorList>
            <consortium name="EnsemblPlants"/>
        </authorList>
    </citation>
    <scope>IDENTIFICATION</scope>
    <source>
        <strain evidence="2">cv. Jemalong A17</strain>
    </source>
</reference>
<organism evidence="1 3">
    <name type="scientific">Medicago truncatula</name>
    <name type="common">Barrel medic</name>
    <name type="synonym">Medicago tribuloides</name>
    <dbReference type="NCBI Taxonomy" id="3880"/>
    <lineage>
        <taxon>Eukaryota</taxon>
        <taxon>Viridiplantae</taxon>
        <taxon>Streptophyta</taxon>
        <taxon>Embryophyta</taxon>
        <taxon>Tracheophyta</taxon>
        <taxon>Spermatophyta</taxon>
        <taxon>Magnoliopsida</taxon>
        <taxon>eudicotyledons</taxon>
        <taxon>Gunneridae</taxon>
        <taxon>Pentapetalae</taxon>
        <taxon>rosids</taxon>
        <taxon>fabids</taxon>
        <taxon>Fabales</taxon>
        <taxon>Fabaceae</taxon>
        <taxon>Papilionoideae</taxon>
        <taxon>50 kb inversion clade</taxon>
        <taxon>NPAAA clade</taxon>
        <taxon>Hologalegina</taxon>
        <taxon>IRL clade</taxon>
        <taxon>Trifolieae</taxon>
        <taxon>Medicago</taxon>
    </lineage>
</organism>
<evidence type="ECO:0000313" key="2">
    <source>
        <dbReference type="EnsemblPlants" id="KEH42553"/>
    </source>
</evidence>
<dbReference type="AlphaFoldDB" id="A0A072VM99"/>
<keyword evidence="1" id="KW-0812">Transmembrane</keyword>
<reference evidence="1 3" key="2">
    <citation type="journal article" date="2014" name="BMC Genomics">
        <title>An improved genome release (version Mt4.0) for the model legume Medicago truncatula.</title>
        <authorList>
            <person name="Tang H."/>
            <person name="Krishnakumar V."/>
            <person name="Bidwell S."/>
            <person name="Rosen B."/>
            <person name="Chan A."/>
            <person name="Zhou S."/>
            <person name="Gentzbittel L."/>
            <person name="Childs K.L."/>
            <person name="Yandell M."/>
            <person name="Gundlach H."/>
            <person name="Mayer K.F."/>
            <person name="Schwartz D.C."/>
            <person name="Town C.D."/>
        </authorList>
    </citation>
    <scope>GENOME REANNOTATION</scope>
    <source>
        <strain evidence="1">A17</strain>
        <strain evidence="2 3">cv. Jemalong A17</strain>
    </source>
</reference>
<accession>A0A072VM99</accession>
<reference evidence="1 3" key="1">
    <citation type="journal article" date="2011" name="Nature">
        <title>The Medicago genome provides insight into the evolution of rhizobial symbioses.</title>
        <authorList>
            <person name="Young N.D."/>
            <person name="Debelle F."/>
            <person name="Oldroyd G.E."/>
            <person name="Geurts R."/>
            <person name="Cannon S.B."/>
            <person name="Udvardi M.K."/>
            <person name="Benedito V.A."/>
            <person name="Mayer K.F."/>
            <person name="Gouzy J."/>
            <person name="Schoof H."/>
            <person name="Van de Peer Y."/>
            <person name="Proost S."/>
            <person name="Cook D.R."/>
            <person name="Meyers B.C."/>
            <person name="Spannagl M."/>
            <person name="Cheung F."/>
            <person name="De Mita S."/>
            <person name="Krishnakumar V."/>
            <person name="Gundlach H."/>
            <person name="Zhou S."/>
            <person name="Mudge J."/>
            <person name="Bharti A.K."/>
            <person name="Murray J.D."/>
            <person name="Naoumkina M.A."/>
            <person name="Rosen B."/>
            <person name="Silverstein K.A."/>
            <person name="Tang H."/>
            <person name="Rombauts S."/>
            <person name="Zhao P.X."/>
            <person name="Zhou P."/>
            <person name="Barbe V."/>
            <person name="Bardou P."/>
            <person name="Bechner M."/>
            <person name="Bellec A."/>
            <person name="Berger A."/>
            <person name="Berges H."/>
            <person name="Bidwell S."/>
            <person name="Bisseling T."/>
            <person name="Choisne N."/>
            <person name="Couloux A."/>
            <person name="Denny R."/>
            <person name="Deshpande S."/>
            <person name="Dai X."/>
            <person name="Doyle J.J."/>
            <person name="Dudez A.M."/>
            <person name="Farmer A.D."/>
            <person name="Fouteau S."/>
            <person name="Franken C."/>
            <person name="Gibelin C."/>
            <person name="Gish J."/>
            <person name="Goldstein S."/>
            <person name="Gonzalez A.J."/>
            <person name="Green P.J."/>
            <person name="Hallab A."/>
            <person name="Hartog M."/>
            <person name="Hua A."/>
            <person name="Humphray S.J."/>
            <person name="Jeong D.H."/>
            <person name="Jing Y."/>
            <person name="Jocker A."/>
            <person name="Kenton S.M."/>
            <person name="Kim D.J."/>
            <person name="Klee K."/>
            <person name="Lai H."/>
            <person name="Lang C."/>
            <person name="Lin S."/>
            <person name="Macmil S.L."/>
            <person name="Magdelenat G."/>
            <person name="Matthews L."/>
            <person name="McCorrison J."/>
            <person name="Monaghan E.L."/>
            <person name="Mun J.H."/>
            <person name="Najar F.Z."/>
            <person name="Nicholson C."/>
            <person name="Noirot C."/>
            <person name="O'Bleness M."/>
            <person name="Paule C.R."/>
            <person name="Poulain J."/>
            <person name="Prion F."/>
            <person name="Qin B."/>
            <person name="Qu C."/>
            <person name="Retzel E.F."/>
            <person name="Riddle C."/>
            <person name="Sallet E."/>
            <person name="Samain S."/>
            <person name="Samson N."/>
            <person name="Sanders I."/>
            <person name="Saurat O."/>
            <person name="Scarpelli C."/>
            <person name="Schiex T."/>
            <person name="Segurens B."/>
            <person name="Severin A.J."/>
            <person name="Sherrier D.J."/>
            <person name="Shi R."/>
            <person name="Sims S."/>
            <person name="Singer S.R."/>
            <person name="Sinharoy S."/>
            <person name="Sterck L."/>
            <person name="Viollet A."/>
            <person name="Wang B.B."/>
            <person name="Wang K."/>
            <person name="Wang M."/>
            <person name="Wang X."/>
            <person name="Warfsmann J."/>
            <person name="Weissenbach J."/>
            <person name="White D.D."/>
            <person name="White J.D."/>
            <person name="Wiley G.B."/>
            <person name="Wincker P."/>
            <person name="Xing Y."/>
            <person name="Yang L."/>
            <person name="Yao Z."/>
            <person name="Ying F."/>
            <person name="Zhai J."/>
            <person name="Zhou L."/>
            <person name="Zuber A."/>
            <person name="Denarie J."/>
            <person name="Dixon R.A."/>
            <person name="May G.D."/>
            <person name="Schwartz D.C."/>
            <person name="Rogers J."/>
            <person name="Quetier F."/>
            <person name="Town C.D."/>
            <person name="Roe B.A."/>
        </authorList>
    </citation>
    <scope>NUCLEOTIDE SEQUENCE [LARGE SCALE GENOMIC DNA]</scope>
    <source>
        <strain evidence="1">A17</strain>
        <strain evidence="2 3">cv. Jemalong A17</strain>
    </source>
</reference>
<dbReference type="EMBL" id="CM001217">
    <property type="protein sequence ID" value="KEH42553.1"/>
    <property type="molecule type" value="Genomic_DNA"/>
</dbReference>
<dbReference type="EnsemblPlants" id="KEH42553">
    <property type="protein sequence ID" value="KEH42553"/>
    <property type="gene ID" value="MTR_1g070115"/>
</dbReference>
<dbReference type="HOGENOM" id="CLU_2310189_0_0_1"/>
<proteinExistence type="predicted"/>
<evidence type="ECO:0000313" key="1">
    <source>
        <dbReference type="EMBL" id="KEH42553.1"/>
    </source>
</evidence>
<evidence type="ECO:0000313" key="3">
    <source>
        <dbReference type="Proteomes" id="UP000002051"/>
    </source>
</evidence>